<dbReference type="SUPFAM" id="SSF53850">
    <property type="entry name" value="Periplasmic binding protein-like II"/>
    <property type="match status" value="1"/>
</dbReference>
<reference evidence="3 4" key="1">
    <citation type="journal article" date="2019" name="Int. J. Syst. Evol. Microbiol.">
        <title>The Global Catalogue of Microorganisms (GCM) 10K type strain sequencing project: providing services to taxonomists for standard genome sequencing and annotation.</title>
        <authorList>
            <consortium name="The Broad Institute Genomics Platform"/>
            <consortium name="The Broad Institute Genome Sequencing Center for Infectious Disease"/>
            <person name="Wu L."/>
            <person name="Ma J."/>
        </authorList>
    </citation>
    <scope>NUCLEOTIDE SEQUENCE [LARGE SCALE GENOMIC DNA]</scope>
    <source>
        <strain evidence="3 4">JCM 13584</strain>
    </source>
</reference>
<dbReference type="InterPro" id="IPR030678">
    <property type="entry name" value="Peptide/Ni-bd"/>
</dbReference>
<dbReference type="PROSITE" id="PS51257">
    <property type="entry name" value="PROKAR_LIPOPROTEIN"/>
    <property type="match status" value="1"/>
</dbReference>
<dbReference type="EMBL" id="BAAAMK010000013">
    <property type="protein sequence ID" value="GAA1967982.1"/>
    <property type="molecule type" value="Genomic_DNA"/>
</dbReference>
<dbReference type="Gene3D" id="3.10.105.10">
    <property type="entry name" value="Dipeptide-binding Protein, Domain 3"/>
    <property type="match status" value="1"/>
</dbReference>
<dbReference type="Gene3D" id="3.40.190.10">
    <property type="entry name" value="Periplasmic binding protein-like II"/>
    <property type="match status" value="1"/>
</dbReference>
<evidence type="ECO:0000313" key="3">
    <source>
        <dbReference type="EMBL" id="GAA1967982.1"/>
    </source>
</evidence>
<dbReference type="RefSeq" id="WP_170298502.1">
    <property type="nucleotide sequence ID" value="NZ_WBIN01000010.1"/>
</dbReference>
<organism evidence="3 4">
    <name type="scientific">Agromyces allii</name>
    <dbReference type="NCBI Taxonomy" id="393607"/>
    <lineage>
        <taxon>Bacteria</taxon>
        <taxon>Bacillati</taxon>
        <taxon>Actinomycetota</taxon>
        <taxon>Actinomycetes</taxon>
        <taxon>Micrococcales</taxon>
        <taxon>Microbacteriaceae</taxon>
        <taxon>Agromyces</taxon>
    </lineage>
</organism>
<evidence type="ECO:0000313" key="4">
    <source>
        <dbReference type="Proteomes" id="UP001499954"/>
    </source>
</evidence>
<evidence type="ECO:0000256" key="1">
    <source>
        <dbReference type="SAM" id="SignalP"/>
    </source>
</evidence>
<dbReference type="InterPro" id="IPR000914">
    <property type="entry name" value="SBP_5_dom"/>
</dbReference>
<accession>A0ABN2RET4</accession>
<dbReference type="PIRSF" id="PIRSF002741">
    <property type="entry name" value="MppA"/>
    <property type="match status" value="1"/>
</dbReference>
<feature type="signal peptide" evidence="1">
    <location>
        <begin position="1"/>
        <end position="31"/>
    </location>
</feature>
<keyword evidence="4" id="KW-1185">Reference proteome</keyword>
<comment type="caution">
    <text evidence="3">The sequence shown here is derived from an EMBL/GenBank/DDBJ whole genome shotgun (WGS) entry which is preliminary data.</text>
</comment>
<feature type="chain" id="PRO_5045825242" evidence="1">
    <location>
        <begin position="32"/>
        <end position="523"/>
    </location>
</feature>
<protein>
    <submittedName>
        <fullName evidence="3">ABC transporter substrate-binding protein</fullName>
    </submittedName>
</protein>
<feature type="domain" description="Solute-binding protein family 5" evidence="2">
    <location>
        <begin position="94"/>
        <end position="437"/>
    </location>
</feature>
<dbReference type="Pfam" id="PF00496">
    <property type="entry name" value="SBP_bac_5"/>
    <property type="match status" value="1"/>
</dbReference>
<gene>
    <name evidence="3" type="ORF">GCM10009717_38660</name>
</gene>
<sequence length="523" mass="55895">MTMITRKRSALIAVVTAAALLLAGCAGSGEAATGGDSVSSEPVAGGTLRVLEVVQPTGFDPVQVFSSTSMPITYTALYGQFVIANEETGGYDCGLCESFTTSDGGATWDVVTREGMTFTDGTPFDAEALKYNWDRMKDPALGSASAGVASQIDDIEIVDARTAKLHMVVPTPGLLGLMPIYALQWIASPTALEQGQEAFNKNPIGAGPFVFESWTPGGTLKLARNEDYFGDPAYVDAIEVQGVTDNTQRLNALISGQADIILNSDASTFVEAEAAGYTNVIDTFNGGIGFMFNTAKAPFDDVRARQAVAYALDLQQLSDAVNKGNGSVPKTLFTKDSPFYEDIALQTYDPEKAQELFDELADEGKPVEFTYTVFPGTGPAYFDALQAQLALYDNVTVTADQRDSSEQGVVTTTGDYNLASSSLAFVDPASRLWGALSGDANRTNYSRIDDPELNAALDAALATTDLEEQKAQYKIVQERLAEVVPYVLFQEYLNGATVTDQVHGVEIYGYTTPAAANIWLDQS</sequence>
<keyword evidence="1" id="KW-0732">Signal</keyword>
<proteinExistence type="predicted"/>
<name>A0ABN2RET4_9MICO</name>
<dbReference type="PANTHER" id="PTHR30290">
    <property type="entry name" value="PERIPLASMIC BINDING COMPONENT OF ABC TRANSPORTER"/>
    <property type="match status" value="1"/>
</dbReference>
<dbReference type="InterPro" id="IPR039424">
    <property type="entry name" value="SBP_5"/>
</dbReference>
<dbReference type="Proteomes" id="UP001499954">
    <property type="component" value="Unassembled WGS sequence"/>
</dbReference>
<dbReference type="CDD" id="cd00995">
    <property type="entry name" value="PBP2_NikA_DppA_OppA_like"/>
    <property type="match status" value="1"/>
</dbReference>
<evidence type="ECO:0000259" key="2">
    <source>
        <dbReference type="Pfam" id="PF00496"/>
    </source>
</evidence>